<dbReference type="Proteomes" id="UP000064189">
    <property type="component" value="Unassembled WGS sequence"/>
</dbReference>
<evidence type="ECO:0000256" key="1">
    <source>
        <dbReference type="SAM" id="MobiDB-lite"/>
    </source>
</evidence>
<feature type="compositionally biased region" description="Basic and acidic residues" evidence="1">
    <location>
        <begin position="206"/>
        <end position="226"/>
    </location>
</feature>
<gene>
    <name evidence="3" type="ORF">AS888_14990</name>
</gene>
<dbReference type="NCBIfam" id="TIGR02837">
    <property type="entry name" value="spore_II_R"/>
    <property type="match status" value="1"/>
</dbReference>
<organism evidence="3 4">
    <name type="scientific">Peribacillus simplex</name>
    <dbReference type="NCBI Taxonomy" id="1478"/>
    <lineage>
        <taxon>Bacteria</taxon>
        <taxon>Bacillati</taxon>
        <taxon>Bacillota</taxon>
        <taxon>Bacilli</taxon>
        <taxon>Bacillales</taxon>
        <taxon>Bacillaceae</taxon>
        <taxon>Peribacillus</taxon>
    </lineage>
</organism>
<evidence type="ECO:0000256" key="2">
    <source>
        <dbReference type="SAM" id="Phobius"/>
    </source>
</evidence>
<keyword evidence="4" id="KW-1185">Reference proteome</keyword>
<dbReference type="Pfam" id="PF09551">
    <property type="entry name" value="Spore_II_R"/>
    <property type="match status" value="1"/>
</dbReference>
<dbReference type="AlphaFoldDB" id="A0A109MZX9"/>
<dbReference type="InterPro" id="IPR014202">
    <property type="entry name" value="Spore_II_R"/>
</dbReference>
<sequence>MKTKHLAIIYLVILTIGTIVSIYMPKAEVVGAEETKVIPDEAIRLRILANSDEEKDQAVKRLIRDEVNKDITKWVQELTSLDEARDVITSHLPDIQAKAEAVVKENGLEQSVKVDFGQAEFPTKLYGQYLYPAGEYEAVIITLGEGEGANWWCVLFPPLCFLDFSNGTAVSQSPITEEEEEAQSASRGKVYAATKEEQNSAPYEQAKAEVTEEQGKAPEEQNKEEVAAESARPAAQVDTVKEEAVKSEGNAKAAPEEEEKLAKSTEQSQQLYEGEKEPEVEVKSLFAEIFNDLF</sequence>
<evidence type="ECO:0008006" key="5">
    <source>
        <dbReference type="Google" id="ProtNLM"/>
    </source>
</evidence>
<name>A0A109MZX9_9BACI</name>
<feature type="region of interest" description="Disordered" evidence="1">
    <location>
        <begin position="195"/>
        <end position="281"/>
    </location>
</feature>
<evidence type="ECO:0000313" key="3">
    <source>
        <dbReference type="EMBL" id="KWW20934.1"/>
    </source>
</evidence>
<proteinExistence type="predicted"/>
<dbReference type="RefSeq" id="WP_061141290.1">
    <property type="nucleotide sequence ID" value="NZ_LNNH01000012.1"/>
</dbReference>
<protein>
    <recommendedName>
        <fullName evidence="5">Stage II sporulation protein R</fullName>
    </recommendedName>
</protein>
<keyword evidence="2" id="KW-0812">Transmembrane</keyword>
<accession>A0A109MZX9</accession>
<keyword evidence="2" id="KW-1133">Transmembrane helix</keyword>
<keyword evidence="2" id="KW-0472">Membrane</keyword>
<feature type="transmembrane region" description="Helical" evidence="2">
    <location>
        <begin position="7"/>
        <end position="24"/>
    </location>
</feature>
<dbReference type="EMBL" id="LNNH01000012">
    <property type="protein sequence ID" value="KWW20934.1"/>
    <property type="molecule type" value="Genomic_DNA"/>
</dbReference>
<evidence type="ECO:0000313" key="4">
    <source>
        <dbReference type="Proteomes" id="UP000064189"/>
    </source>
</evidence>
<comment type="caution">
    <text evidence="3">The sequence shown here is derived from an EMBL/GenBank/DDBJ whole genome shotgun (WGS) entry which is preliminary data.</text>
</comment>
<reference evidence="3 4" key="1">
    <citation type="submission" date="2015-11" db="EMBL/GenBank/DDBJ databases">
        <title>Genome Sequence of Bacillus simplex strain VanAntwerpen2.</title>
        <authorList>
            <person name="Couger M.B."/>
        </authorList>
    </citation>
    <scope>NUCLEOTIDE SEQUENCE [LARGE SCALE GENOMIC DNA]</scope>
    <source>
        <strain evidence="3 4">VanAntwerpen02</strain>
    </source>
</reference>